<dbReference type="InterPro" id="IPR024337">
    <property type="entry name" value="tRNA_splic_suSen54"/>
</dbReference>
<organism evidence="5 6">
    <name type="scientific">Choiromyces venosus 120613-1</name>
    <dbReference type="NCBI Taxonomy" id="1336337"/>
    <lineage>
        <taxon>Eukaryota</taxon>
        <taxon>Fungi</taxon>
        <taxon>Dikarya</taxon>
        <taxon>Ascomycota</taxon>
        <taxon>Pezizomycotina</taxon>
        <taxon>Pezizomycetes</taxon>
        <taxon>Pezizales</taxon>
        <taxon>Tuberaceae</taxon>
        <taxon>Choiromyces</taxon>
    </lineage>
</organism>
<evidence type="ECO:0000256" key="2">
    <source>
        <dbReference type="ARBA" id="ARBA00022694"/>
    </source>
</evidence>
<dbReference type="InterPro" id="IPR024336">
    <property type="entry name" value="tRNA_splic_suSen54_N"/>
</dbReference>
<evidence type="ECO:0000313" key="5">
    <source>
        <dbReference type="EMBL" id="RPB05891.1"/>
    </source>
</evidence>
<feature type="domain" description="tRNA-splicing endonuclease subunit Sen54 N-terminal" evidence="4">
    <location>
        <begin position="71"/>
        <end position="139"/>
    </location>
</feature>
<dbReference type="Pfam" id="PF12928">
    <property type="entry name" value="tRNA_int_end_N2"/>
    <property type="match status" value="1"/>
</dbReference>
<reference evidence="5 6" key="1">
    <citation type="journal article" date="2018" name="Nat. Ecol. Evol.">
        <title>Pezizomycetes genomes reveal the molecular basis of ectomycorrhizal truffle lifestyle.</title>
        <authorList>
            <person name="Murat C."/>
            <person name="Payen T."/>
            <person name="Noel B."/>
            <person name="Kuo A."/>
            <person name="Morin E."/>
            <person name="Chen J."/>
            <person name="Kohler A."/>
            <person name="Krizsan K."/>
            <person name="Balestrini R."/>
            <person name="Da Silva C."/>
            <person name="Montanini B."/>
            <person name="Hainaut M."/>
            <person name="Levati E."/>
            <person name="Barry K.W."/>
            <person name="Belfiori B."/>
            <person name="Cichocki N."/>
            <person name="Clum A."/>
            <person name="Dockter R.B."/>
            <person name="Fauchery L."/>
            <person name="Guy J."/>
            <person name="Iotti M."/>
            <person name="Le Tacon F."/>
            <person name="Lindquist E.A."/>
            <person name="Lipzen A."/>
            <person name="Malagnac F."/>
            <person name="Mello A."/>
            <person name="Molinier V."/>
            <person name="Miyauchi S."/>
            <person name="Poulain J."/>
            <person name="Riccioni C."/>
            <person name="Rubini A."/>
            <person name="Sitrit Y."/>
            <person name="Splivallo R."/>
            <person name="Traeger S."/>
            <person name="Wang M."/>
            <person name="Zifcakova L."/>
            <person name="Wipf D."/>
            <person name="Zambonelli A."/>
            <person name="Paolocci F."/>
            <person name="Nowrousian M."/>
            <person name="Ottonello S."/>
            <person name="Baldrian P."/>
            <person name="Spatafora J.W."/>
            <person name="Henrissat B."/>
            <person name="Nagy L.G."/>
            <person name="Aury J.M."/>
            <person name="Wincker P."/>
            <person name="Grigoriev I.V."/>
            <person name="Bonfante P."/>
            <person name="Martin F.M."/>
        </authorList>
    </citation>
    <scope>NUCLEOTIDE SEQUENCE [LARGE SCALE GENOMIC DNA]</scope>
    <source>
        <strain evidence="5 6">120613-1</strain>
    </source>
</reference>
<feature type="region of interest" description="Disordered" evidence="3">
    <location>
        <begin position="1"/>
        <end position="26"/>
    </location>
</feature>
<sequence length="414" mass="45572">MDEPEDDNIRNARNNPQDADLSDETQDFRFLNLLNNKAGTATLPRRGEKDFEPDGTDLQDRILDESRQAMYEALLGERKHSNKHHVSATWRPAQRMAEVHAARGPHFKTVGKADRRGVLWLLPEETIYLVERGNLECWWEEGVPMSLQGVYASALGACGGLERYQVFAYLKRAGYILVRAPTFLDDREEEEEEAEKVEGVKTVRPATTTPPGIFKQLFTTLFLTPPKPPPSGPIITPGTYRTYDSIYSRLCIIPSHHPPHTPTDAKTTATTATPKSPFRIAYKVWKPQPHFRKSDPPPPDFFVAIVSARETSVPTLSQLSALFDSVPVDEKTAGKQQFQRLKEGHRNVLVAIVDSGVTSFIKFADVGFGDEAMYKSKGGRGGGKLGGGGRGRGRGGGRGGRGGRSGSSSSRGGL</sequence>
<dbReference type="GO" id="GO:0000214">
    <property type="term" value="C:tRNA-intron endonuclease complex"/>
    <property type="evidence" value="ECO:0007669"/>
    <property type="project" value="TreeGrafter"/>
</dbReference>
<dbReference type="PANTHER" id="PTHR21027">
    <property type="entry name" value="TRNA-SPLICING ENDONUCLEASE SUBUNIT SEN54"/>
    <property type="match status" value="1"/>
</dbReference>
<accession>A0A3N4KBV2</accession>
<dbReference type="Proteomes" id="UP000276215">
    <property type="component" value="Unassembled WGS sequence"/>
</dbReference>
<evidence type="ECO:0000259" key="4">
    <source>
        <dbReference type="Pfam" id="PF12928"/>
    </source>
</evidence>
<gene>
    <name evidence="5" type="ORF">L873DRAFT_1824662</name>
</gene>
<keyword evidence="2" id="KW-0819">tRNA processing</keyword>
<dbReference type="AlphaFoldDB" id="A0A3N4KBV2"/>
<evidence type="ECO:0000256" key="3">
    <source>
        <dbReference type="SAM" id="MobiDB-lite"/>
    </source>
</evidence>
<evidence type="ECO:0000313" key="6">
    <source>
        <dbReference type="Proteomes" id="UP000276215"/>
    </source>
</evidence>
<feature type="compositionally biased region" description="Gly residues" evidence="3">
    <location>
        <begin position="379"/>
        <end position="405"/>
    </location>
</feature>
<evidence type="ECO:0000256" key="1">
    <source>
        <dbReference type="ARBA" id="ARBA00005736"/>
    </source>
</evidence>
<dbReference type="EMBL" id="ML120351">
    <property type="protein sequence ID" value="RPB05891.1"/>
    <property type="molecule type" value="Genomic_DNA"/>
</dbReference>
<dbReference type="STRING" id="1336337.A0A3N4KBV2"/>
<comment type="similarity">
    <text evidence="1">Belongs to the SEN54 family.</text>
</comment>
<protein>
    <recommendedName>
        <fullName evidence="4">tRNA-splicing endonuclease subunit Sen54 N-terminal domain-containing protein</fullName>
    </recommendedName>
</protein>
<keyword evidence="6" id="KW-1185">Reference proteome</keyword>
<feature type="region of interest" description="Disordered" evidence="3">
    <location>
        <begin position="375"/>
        <end position="414"/>
    </location>
</feature>
<dbReference type="PANTHER" id="PTHR21027:SF1">
    <property type="entry name" value="TRNA-SPLICING ENDONUCLEASE SUBUNIT SEN54"/>
    <property type="match status" value="1"/>
</dbReference>
<dbReference type="OrthoDB" id="408683at2759"/>
<dbReference type="GO" id="GO:0000379">
    <property type="term" value="P:tRNA-type intron splice site recognition and cleavage"/>
    <property type="evidence" value="ECO:0007669"/>
    <property type="project" value="TreeGrafter"/>
</dbReference>
<proteinExistence type="inferred from homology"/>
<name>A0A3N4KBV2_9PEZI</name>